<evidence type="ECO:0000313" key="2">
    <source>
        <dbReference type="EMBL" id="MFC5661421.1"/>
    </source>
</evidence>
<evidence type="ECO:0000313" key="3">
    <source>
        <dbReference type="Proteomes" id="UP001595975"/>
    </source>
</evidence>
<evidence type="ECO:0000256" key="1">
    <source>
        <dbReference type="SAM" id="MobiDB-lite"/>
    </source>
</evidence>
<comment type="caution">
    <text evidence="2">The sequence shown here is derived from an EMBL/GenBank/DDBJ whole genome shotgun (WGS) entry which is preliminary data.</text>
</comment>
<dbReference type="EMBL" id="JBHSOF010000001">
    <property type="protein sequence ID" value="MFC5661421.1"/>
    <property type="molecule type" value="Genomic_DNA"/>
</dbReference>
<feature type="region of interest" description="Disordered" evidence="1">
    <location>
        <begin position="101"/>
        <end position="147"/>
    </location>
</feature>
<protein>
    <submittedName>
        <fullName evidence="2">Uncharacterized protein</fullName>
    </submittedName>
</protein>
<dbReference type="RefSeq" id="WP_380222976.1">
    <property type="nucleotide sequence ID" value="NZ_JBHSOF010000001.1"/>
</dbReference>
<sequence length="147" mass="15822">MDNGWDTPRLREDMQLRLVEGGPIDYAYRTDKSVEHVTVANDASGVLGYLWASDEDDAAGWVERPAVLADASNSGGYWLRKLREAKALGLPPSQALAKLAESRPGGRIGGIVPGSRSRADSVAALEAEARKGWEPPTSPAPRRRGGR</sequence>
<reference evidence="3" key="1">
    <citation type="journal article" date="2019" name="Int. J. Syst. Evol. Microbiol.">
        <title>The Global Catalogue of Microorganisms (GCM) 10K type strain sequencing project: providing services to taxonomists for standard genome sequencing and annotation.</title>
        <authorList>
            <consortium name="The Broad Institute Genomics Platform"/>
            <consortium name="The Broad Institute Genome Sequencing Center for Infectious Disease"/>
            <person name="Wu L."/>
            <person name="Ma J."/>
        </authorList>
    </citation>
    <scope>NUCLEOTIDE SEQUENCE [LARGE SCALE GENOMIC DNA]</scope>
    <source>
        <strain evidence="3">CGMCC 4.1437</strain>
    </source>
</reference>
<accession>A0ABW0WX57</accession>
<organism evidence="2 3">
    <name type="scientific">Kitasatospora misakiensis</name>
    <dbReference type="NCBI Taxonomy" id="67330"/>
    <lineage>
        <taxon>Bacteria</taxon>
        <taxon>Bacillati</taxon>
        <taxon>Actinomycetota</taxon>
        <taxon>Actinomycetes</taxon>
        <taxon>Kitasatosporales</taxon>
        <taxon>Streptomycetaceae</taxon>
        <taxon>Kitasatospora</taxon>
    </lineage>
</organism>
<name>A0ABW0WX57_9ACTN</name>
<dbReference type="Proteomes" id="UP001595975">
    <property type="component" value="Unassembled WGS sequence"/>
</dbReference>
<proteinExistence type="predicted"/>
<gene>
    <name evidence="2" type="ORF">ACFP3U_00335</name>
</gene>
<keyword evidence="3" id="KW-1185">Reference proteome</keyword>